<evidence type="ECO:0000313" key="1">
    <source>
        <dbReference type="EMBL" id="VFU18426.1"/>
    </source>
</evidence>
<sequence>MSYYKKKAFSGEYRNLSKLVITFVCENKHDVETVTIDLKRRGEVDEKDIWQMMTRGCRCTKCGCKPFTYRTRYKV</sequence>
<protein>
    <submittedName>
        <fullName evidence="1">Uncharacterized protein</fullName>
    </submittedName>
</protein>
<name>A0A485M6G0_9ZZZZ</name>
<dbReference type="AlphaFoldDB" id="A0A485M6G0"/>
<reference evidence="1" key="1">
    <citation type="submission" date="2019-03" db="EMBL/GenBank/DDBJ databases">
        <authorList>
            <person name="Hao L."/>
        </authorList>
    </citation>
    <scope>NUCLEOTIDE SEQUENCE</scope>
</reference>
<dbReference type="EMBL" id="CAADRN010000345">
    <property type="protein sequence ID" value="VFU18426.1"/>
    <property type="molecule type" value="Genomic_DNA"/>
</dbReference>
<accession>A0A485M6G0</accession>
<proteinExistence type="predicted"/>
<organism evidence="1">
    <name type="scientific">anaerobic digester metagenome</name>
    <dbReference type="NCBI Taxonomy" id="1263854"/>
    <lineage>
        <taxon>unclassified sequences</taxon>
        <taxon>metagenomes</taxon>
        <taxon>ecological metagenomes</taxon>
    </lineage>
</organism>
<gene>
    <name evidence="1" type="ORF">SCFA_450004</name>
</gene>